<dbReference type="GO" id="GO:0006397">
    <property type="term" value="P:mRNA processing"/>
    <property type="evidence" value="ECO:0007669"/>
    <property type="project" value="UniProtKB-KW"/>
</dbReference>
<proteinExistence type="predicted"/>
<evidence type="ECO:0000259" key="10">
    <source>
        <dbReference type="PROSITE" id="PS50102"/>
    </source>
</evidence>
<keyword evidence="6" id="KW-0508">mRNA splicing</keyword>
<feature type="region of interest" description="Disordered" evidence="9">
    <location>
        <begin position="398"/>
        <end position="431"/>
    </location>
</feature>
<keyword evidence="8" id="KW-0694">RNA-binding</keyword>
<keyword evidence="4" id="KW-0805">Transcription regulation</keyword>
<evidence type="ECO:0000256" key="7">
    <source>
        <dbReference type="ARBA" id="ARBA00023242"/>
    </source>
</evidence>
<dbReference type="CDD" id="cd12322">
    <property type="entry name" value="RRM2_TDP43"/>
    <property type="match status" value="1"/>
</dbReference>
<feature type="region of interest" description="Disordered" evidence="9">
    <location>
        <begin position="107"/>
        <end position="127"/>
    </location>
</feature>
<dbReference type="Proteomes" id="UP000007875">
    <property type="component" value="Unassembled WGS sequence"/>
</dbReference>
<dbReference type="FunFam" id="3.30.70.330:FF:000098">
    <property type="entry name" value="TAR DNA-binding protein 43"/>
    <property type="match status" value="1"/>
</dbReference>
<keyword evidence="12" id="KW-1185">Reference proteome</keyword>
<evidence type="ECO:0000256" key="5">
    <source>
        <dbReference type="ARBA" id="ARBA00023163"/>
    </source>
</evidence>
<evidence type="ECO:0000256" key="9">
    <source>
        <dbReference type="SAM" id="MobiDB-lite"/>
    </source>
</evidence>
<feature type="compositionally biased region" description="Gly residues" evidence="9">
    <location>
        <begin position="329"/>
        <end position="341"/>
    </location>
</feature>
<evidence type="ECO:0000256" key="8">
    <source>
        <dbReference type="PROSITE-ProRule" id="PRU00176"/>
    </source>
</evidence>
<name>H2ZBU8_CIOSA</name>
<dbReference type="InterPro" id="IPR012677">
    <property type="entry name" value="Nucleotide-bd_a/b_plait_sf"/>
</dbReference>
<reference evidence="12" key="1">
    <citation type="submission" date="2003-08" db="EMBL/GenBank/DDBJ databases">
        <authorList>
            <person name="Birren B."/>
            <person name="Nusbaum C."/>
            <person name="Abebe A."/>
            <person name="Abouelleil A."/>
            <person name="Adekoya E."/>
            <person name="Ait-zahra M."/>
            <person name="Allen N."/>
            <person name="Allen T."/>
            <person name="An P."/>
            <person name="Anderson M."/>
            <person name="Anderson S."/>
            <person name="Arachchi H."/>
            <person name="Armbruster J."/>
            <person name="Bachantsang P."/>
            <person name="Baldwin J."/>
            <person name="Barry A."/>
            <person name="Bayul T."/>
            <person name="Blitshsteyn B."/>
            <person name="Bloom T."/>
            <person name="Blye J."/>
            <person name="Boguslavskiy L."/>
            <person name="Borowsky M."/>
            <person name="Boukhgalter B."/>
            <person name="Brunache A."/>
            <person name="Butler J."/>
            <person name="Calixte N."/>
            <person name="Calvo S."/>
            <person name="Camarata J."/>
            <person name="Campo K."/>
            <person name="Chang J."/>
            <person name="Cheshatsang Y."/>
            <person name="Citroen M."/>
            <person name="Collymore A."/>
            <person name="Considine T."/>
            <person name="Cook A."/>
            <person name="Cooke P."/>
            <person name="Corum B."/>
            <person name="Cuomo C."/>
            <person name="David R."/>
            <person name="Dawoe T."/>
            <person name="Degray S."/>
            <person name="Dodge S."/>
            <person name="Dooley K."/>
            <person name="Dorje P."/>
            <person name="Dorjee K."/>
            <person name="Dorris L."/>
            <person name="Duffey N."/>
            <person name="Dupes A."/>
            <person name="Elkins T."/>
            <person name="Engels R."/>
            <person name="Erickson J."/>
            <person name="Farina A."/>
            <person name="Faro S."/>
            <person name="Ferreira P."/>
            <person name="Fischer H."/>
            <person name="Fitzgerald M."/>
            <person name="Foley K."/>
            <person name="Gage D."/>
            <person name="Galagan J."/>
            <person name="Gearin G."/>
            <person name="Gnerre S."/>
            <person name="Gnirke A."/>
            <person name="Goyette A."/>
            <person name="Graham J."/>
            <person name="Grandbois E."/>
            <person name="Gyaltsen K."/>
            <person name="Hafez N."/>
            <person name="Hagopian D."/>
            <person name="Hagos B."/>
            <person name="Hall J."/>
            <person name="Hatcher B."/>
            <person name="Heller A."/>
            <person name="Higgins H."/>
            <person name="Honan T."/>
            <person name="Horn A."/>
            <person name="Houde N."/>
            <person name="Hughes L."/>
            <person name="Hulme W."/>
            <person name="Husby E."/>
            <person name="Iliev I."/>
            <person name="Jaffe D."/>
            <person name="Jones C."/>
            <person name="Kamal M."/>
            <person name="Kamat A."/>
            <person name="Kamvysselis M."/>
            <person name="Karlsson E."/>
            <person name="Kells C."/>
            <person name="Kieu A."/>
            <person name="Kisner P."/>
            <person name="Kodira C."/>
            <person name="Kulbokas E."/>
            <person name="Labutti K."/>
            <person name="Lama D."/>
            <person name="Landers T."/>
            <person name="Leger J."/>
            <person name="Levine S."/>
            <person name="Lewis D."/>
            <person name="Lewis T."/>
            <person name="Lindblad-toh K."/>
            <person name="Liu X."/>
            <person name="Lokyitsang T."/>
            <person name="Lokyitsang Y."/>
            <person name="Lucien O."/>
            <person name="Lui A."/>
            <person name="Ma L.J."/>
            <person name="Mabbitt R."/>
            <person name="Macdonald J."/>
            <person name="Maclean C."/>
            <person name="Major J."/>
            <person name="Manning J."/>
            <person name="Marabella R."/>
            <person name="Maru K."/>
            <person name="Matthews C."/>
            <person name="Mauceli E."/>
            <person name="Mccarthy M."/>
            <person name="Mcdonough S."/>
            <person name="Mcghee T."/>
            <person name="Meldrim J."/>
            <person name="Meneus L."/>
            <person name="Mesirov J."/>
            <person name="Mihalev A."/>
            <person name="Mihova T."/>
            <person name="Mikkelsen T."/>
            <person name="Mlenga V."/>
            <person name="Moru K."/>
            <person name="Mozes J."/>
            <person name="Mulrain L."/>
            <person name="Munson G."/>
            <person name="Naylor J."/>
            <person name="Newes C."/>
            <person name="Nguyen C."/>
            <person name="Nguyen N."/>
            <person name="Nguyen T."/>
            <person name="Nicol R."/>
            <person name="Nielsen C."/>
            <person name="Nizzari M."/>
            <person name="Norbu C."/>
            <person name="Norbu N."/>
            <person name="O'donnell P."/>
            <person name="Okoawo O."/>
            <person name="O'leary S."/>
            <person name="Omotosho B."/>
            <person name="O'neill K."/>
            <person name="Osman S."/>
            <person name="Parker S."/>
            <person name="Perrin D."/>
            <person name="Phunkhang P."/>
            <person name="Piqani B."/>
            <person name="Purcell S."/>
            <person name="Rachupka T."/>
            <person name="Ramasamy U."/>
            <person name="Rameau R."/>
            <person name="Ray V."/>
            <person name="Raymond C."/>
            <person name="Retta R."/>
            <person name="Richardson S."/>
            <person name="Rise C."/>
            <person name="Rodriguez J."/>
            <person name="Rogers J."/>
            <person name="Rogov P."/>
            <person name="Rutman M."/>
            <person name="Schupbach R."/>
            <person name="Seaman C."/>
            <person name="Settipalli S."/>
            <person name="Sharpe T."/>
            <person name="Sheridan J."/>
            <person name="Sherpa N."/>
            <person name="Shi J."/>
            <person name="Smirnov S."/>
            <person name="Smith C."/>
            <person name="Sougnez C."/>
            <person name="Spencer B."/>
            <person name="Stalker J."/>
            <person name="Stange-thomann N."/>
            <person name="Stavropoulos S."/>
            <person name="Stetson K."/>
            <person name="Stone C."/>
            <person name="Stone S."/>
            <person name="Stubbs M."/>
            <person name="Talamas J."/>
            <person name="Tchuinga P."/>
            <person name="Tenzing P."/>
            <person name="Tesfaye S."/>
            <person name="Theodore J."/>
            <person name="Thoulutsang Y."/>
            <person name="Topham K."/>
            <person name="Towey S."/>
            <person name="Tsamla T."/>
            <person name="Tsomo N."/>
            <person name="Vallee D."/>
            <person name="Vassiliev H."/>
            <person name="Venkataraman V."/>
            <person name="Vinson J."/>
            <person name="Vo A."/>
            <person name="Wade C."/>
            <person name="Wang S."/>
            <person name="Wangchuk T."/>
            <person name="Wangdi T."/>
            <person name="Whittaker C."/>
            <person name="Wilkinson J."/>
            <person name="Wu Y."/>
            <person name="Wyman D."/>
            <person name="Yadav S."/>
            <person name="Yang S."/>
            <person name="Yang X."/>
            <person name="Yeager S."/>
            <person name="Yee E."/>
            <person name="Young G."/>
            <person name="Zainoun J."/>
            <person name="Zembeck L."/>
            <person name="Zimmer A."/>
            <person name="Zody M."/>
            <person name="Lander E."/>
        </authorList>
    </citation>
    <scope>NUCLEOTIDE SEQUENCE [LARGE SCALE GENOMIC DNA]</scope>
</reference>
<dbReference type="PANTHER" id="PTHR48033">
    <property type="entry name" value="RNA-BINDING (RRM/RBD/RNP MOTIFS) FAMILY PROTEIN"/>
    <property type="match status" value="1"/>
</dbReference>
<dbReference type="GO" id="GO:0000785">
    <property type="term" value="C:chromatin"/>
    <property type="evidence" value="ECO:0007669"/>
    <property type="project" value="TreeGrafter"/>
</dbReference>
<dbReference type="OMA" id="WGLINNI"/>
<comment type="subcellular location">
    <subcellularLocation>
        <location evidence="1">Nucleus</location>
    </subcellularLocation>
</comment>
<evidence type="ECO:0000313" key="12">
    <source>
        <dbReference type="Proteomes" id="UP000007875"/>
    </source>
</evidence>
<dbReference type="FunCoup" id="H2ZBU8">
    <property type="interactions" value="702"/>
</dbReference>
<dbReference type="PROSITE" id="PS50102">
    <property type="entry name" value="RRM"/>
    <property type="match status" value="2"/>
</dbReference>
<keyword evidence="2" id="KW-0507">mRNA processing</keyword>
<dbReference type="HOGENOM" id="CLU_012062_6_1_1"/>
<dbReference type="Ensembl" id="ENSCSAVT00000015238.1">
    <property type="protein sequence ID" value="ENSCSAVP00000015064.1"/>
    <property type="gene ID" value="ENSCSAVG00000008831.1"/>
</dbReference>
<dbReference type="PANTHER" id="PTHR48033:SF9">
    <property type="entry name" value="TAR DNA-BINDING PROTEIN 43"/>
    <property type="match status" value="1"/>
</dbReference>
<keyword evidence="7" id="KW-0539">Nucleus</keyword>
<dbReference type="CDD" id="cd19609">
    <property type="entry name" value="NTD_TDP-43"/>
    <property type="match status" value="1"/>
</dbReference>
<feature type="domain" description="RRM" evidence="10">
    <location>
        <begin position="135"/>
        <end position="212"/>
    </location>
</feature>
<dbReference type="GO" id="GO:0008380">
    <property type="term" value="P:RNA splicing"/>
    <property type="evidence" value="ECO:0007669"/>
    <property type="project" value="UniProtKB-KW"/>
</dbReference>
<dbReference type="eggNOG" id="ENOG502QPQ8">
    <property type="taxonomic scope" value="Eukaryota"/>
</dbReference>
<feature type="domain" description="RRM" evidence="10">
    <location>
        <begin position="219"/>
        <end position="290"/>
    </location>
</feature>
<evidence type="ECO:0000256" key="4">
    <source>
        <dbReference type="ARBA" id="ARBA00023015"/>
    </source>
</evidence>
<sequence>MQEDNLKQEFIPLTTAKMSVSYVKIAEDENEEEPIEIPTEENGTLFLSSVTAQFPGACGLKYRNDETHTMRGVKLVEGVLYPPDQEEMWKNYLYVVVFPKGSKSGVRNDFPDNKRKMEDEDVQSTRSKRPAQKCSDLIVLGLPWKITEDDLKEYFAKYGELVMVLIKRDDTGKSRGYGFIRFSSYEVQEMVISQRHIIGERWCDVKIPHSKEQKPMVSAKIFLGRITEKMTKQEIQEYFEQFGDVDDVYIPVPFRAFAFVTFRDSNVAAALIGQDHVISGVSVYINTADPKGSKESAHRGGNDRWPNQQQGFNPRGMHDQRGQDQRFYGGSGPTQRGGNGYGPQPQPPMPGGPNAAANYQNPSQGFNMMNPAVLAAALGSWNSMLNGMFTDPMMQGAGAGARGGGAAGWPANPDQKREGSQSWGNKEEKWS</sequence>
<dbReference type="CDD" id="cd12321">
    <property type="entry name" value="RRM1_TDP43"/>
    <property type="match status" value="1"/>
</dbReference>
<dbReference type="GO" id="GO:0010468">
    <property type="term" value="P:regulation of gene expression"/>
    <property type="evidence" value="ECO:0007669"/>
    <property type="project" value="TreeGrafter"/>
</dbReference>
<keyword evidence="3" id="KW-0677">Repeat</keyword>
<dbReference type="InParanoid" id="H2ZBU8"/>
<dbReference type="InterPro" id="IPR000504">
    <property type="entry name" value="RRM_dom"/>
</dbReference>
<feature type="compositionally biased region" description="Basic and acidic residues" evidence="9">
    <location>
        <begin position="414"/>
        <end position="431"/>
    </location>
</feature>
<evidence type="ECO:0000313" key="11">
    <source>
        <dbReference type="Ensembl" id="ENSCSAVP00000015064.1"/>
    </source>
</evidence>
<evidence type="ECO:0000256" key="3">
    <source>
        <dbReference type="ARBA" id="ARBA00022737"/>
    </source>
</evidence>
<reference evidence="11" key="2">
    <citation type="submission" date="2025-08" db="UniProtKB">
        <authorList>
            <consortium name="Ensembl"/>
        </authorList>
    </citation>
    <scope>IDENTIFICATION</scope>
</reference>
<keyword evidence="5" id="KW-0804">Transcription</keyword>
<dbReference type="SUPFAM" id="SSF54928">
    <property type="entry name" value="RNA-binding domain, RBD"/>
    <property type="match status" value="1"/>
</dbReference>
<feature type="compositionally biased region" description="Basic and acidic residues" evidence="9">
    <location>
        <begin position="291"/>
        <end position="302"/>
    </location>
</feature>
<protein>
    <recommendedName>
        <fullName evidence="10">RRM domain-containing protein</fullName>
    </recommendedName>
</protein>
<reference evidence="11" key="3">
    <citation type="submission" date="2025-09" db="UniProtKB">
        <authorList>
            <consortium name="Ensembl"/>
        </authorList>
    </citation>
    <scope>IDENTIFICATION</scope>
</reference>
<dbReference type="GeneTree" id="ENSGT00940000154343"/>
<feature type="region of interest" description="Disordered" evidence="9">
    <location>
        <begin position="289"/>
        <end position="363"/>
    </location>
</feature>
<dbReference type="SMART" id="SM00360">
    <property type="entry name" value="RRM"/>
    <property type="match status" value="2"/>
</dbReference>
<accession>H2ZBU8</accession>
<evidence type="ECO:0000256" key="2">
    <source>
        <dbReference type="ARBA" id="ARBA00022664"/>
    </source>
</evidence>
<dbReference type="GO" id="GO:0005654">
    <property type="term" value="C:nucleoplasm"/>
    <property type="evidence" value="ECO:0007669"/>
    <property type="project" value="TreeGrafter"/>
</dbReference>
<dbReference type="AlphaFoldDB" id="H2ZBU8"/>
<dbReference type="Gene3D" id="3.30.70.330">
    <property type="match status" value="2"/>
</dbReference>
<organism evidence="11 12">
    <name type="scientific">Ciona savignyi</name>
    <name type="common">Pacific transparent sea squirt</name>
    <dbReference type="NCBI Taxonomy" id="51511"/>
    <lineage>
        <taxon>Eukaryota</taxon>
        <taxon>Metazoa</taxon>
        <taxon>Chordata</taxon>
        <taxon>Tunicata</taxon>
        <taxon>Ascidiacea</taxon>
        <taxon>Phlebobranchia</taxon>
        <taxon>Cionidae</taxon>
        <taxon>Ciona</taxon>
    </lineage>
</organism>
<feature type="compositionally biased region" description="Gly residues" evidence="9">
    <location>
        <begin position="398"/>
        <end position="407"/>
    </location>
</feature>
<dbReference type="STRING" id="51511.ENSCSAVP00000015064"/>
<dbReference type="Pfam" id="PF18694">
    <property type="entry name" value="TDP-43_N"/>
    <property type="match status" value="1"/>
</dbReference>
<dbReference type="InterPro" id="IPR041105">
    <property type="entry name" value="TDP-43_N"/>
</dbReference>
<evidence type="ECO:0000256" key="1">
    <source>
        <dbReference type="ARBA" id="ARBA00004123"/>
    </source>
</evidence>
<feature type="compositionally biased region" description="Basic and acidic residues" evidence="9">
    <location>
        <begin position="109"/>
        <end position="118"/>
    </location>
</feature>
<dbReference type="GO" id="GO:0003723">
    <property type="term" value="F:RNA binding"/>
    <property type="evidence" value="ECO:0007669"/>
    <property type="project" value="UniProtKB-UniRule"/>
</dbReference>
<dbReference type="Pfam" id="PF00076">
    <property type="entry name" value="RRM_1"/>
    <property type="match status" value="2"/>
</dbReference>
<evidence type="ECO:0000256" key="6">
    <source>
        <dbReference type="ARBA" id="ARBA00023187"/>
    </source>
</evidence>
<dbReference type="InterPro" id="IPR035979">
    <property type="entry name" value="RBD_domain_sf"/>
</dbReference>